<gene>
    <name evidence="2" type="ORF">CLV27_0148</name>
</gene>
<dbReference type="OrthoDB" id="9821712at2"/>
<keyword evidence="3" id="KW-1185">Reference proteome</keyword>
<accession>A0A4R1GDF1</accession>
<feature type="region of interest" description="Disordered" evidence="1">
    <location>
        <begin position="418"/>
        <end position="438"/>
    </location>
</feature>
<proteinExistence type="predicted"/>
<comment type="caution">
    <text evidence="2">The sequence shown here is derived from an EMBL/GenBank/DDBJ whole genome shotgun (WGS) entry which is preliminary data.</text>
</comment>
<reference evidence="2 3" key="1">
    <citation type="submission" date="2019-03" db="EMBL/GenBank/DDBJ databases">
        <title>Genomic Encyclopedia of Archaeal and Bacterial Type Strains, Phase II (KMG-II): from individual species to whole genera.</title>
        <authorList>
            <person name="Goeker M."/>
        </authorList>
    </citation>
    <scope>NUCLEOTIDE SEQUENCE [LARGE SCALE GENOMIC DNA]</scope>
    <source>
        <strain evidence="2 3">DSM 24425</strain>
    </source>
</reference>
<dbReference type="AlphaFoldDB" id="A0A4R1GDF1"/>
<protein>
    <submittedName>
        <fullName evidence="2">Uncharacterized protein</fullName>
    </submittedName>
</protein>
<name>A0A4R1GDF1_9BACT</name>
<dbReference type="Proteomes" id="UP000295777">
    <property type="component" value="Unassembled WGS sequence"/>
</dbReference>
<evidence type="ECO:0000313" key="2">
    <source>
        <dbReference type="EMBL" id="TCK06347.1"/>
    </source>
</evidence>
<evidence type="ECO:0000256" key="1">
    <source>
        <dbReference type="SAM" id="MobiDB-lite"/>
    </source>
</evidence>
<dbReference type="EMBL" id="SMFV01000001">
    <property type="protein sequence ID" value="TCK06347.1"/>
    <property type="molecule type" value="Genomic_DNA"/>
</dbReference>
<organism evidence="2 3">
    <name type="scientific">Phorcysia thermohydrogeniphila</name>
    <dbReference type="NCBI Taxonomy" id="936138"/>
    <lineage>
        <taxon>Bacteria</taxon>
        <taxon>Pseudomonadati</taxon>
        <taxon>Aquificota</taxon>
        <taxon>Aquificia</taxon>
        <taxon>Desulfurobacteriales</taxon>
        <taxon>Desulfurobacteriaceae</taxon>
        <taxon>Phorcysia</taxon>
    </lineage>
</organism>
<sequence>MAEEKELQTGVVDVNSPEEVFKALRGEITRITIMRDGKVLDRALPEEVDDDVVFWVKEKYGGGKYQLILFGADGRVKKRLSFAIDGTPKFPQEEKEGSKDAMVELLSKLVEKLEEKRRSPSESELTTVFEKMMEMQMENTKTIIELLKNEKPKEKGFLDSLIDKVLSNPQILLAAGSGLWKLIQKAIANKNELLELIKVAKDDPELKELAIQAVGAKYGGGGGIIDRILSNPELLNKTLDIVNKALAIREAGQNPIPTVKRELHKLARNGQQIKQSTTVVDTPVDSGKINEVRGEEVSVVGVQEVVALGTKILDLAEKGANAGQIWDSLSDEEIDILIALTEQYGIKDSEGLVRLLEELPVPRFTVAGYIDAVKRHKAVIDELLSYLFAEEVGEDSQEGPQESEQVYMQVVDEQVNRETTGDLSGELQANHRKITGEG</sequence>
<dbReference type="RefSeq" id="WP_132524801.1">
    <property type="nucleotide sequence ID" value="NZ_SMFV01000001.1"/>
</dbReference>
<evidence type="ECO:0000313" key="3">
    <source>
        <dbReference type="Proteomes" id="UP000295777"/>
    </source>
</evidence>